<evidence type="ECO:0000256" key="3">
    <source>
        <dbReference type="ARBA" id="ARBA00023125"/>
    </source>
</evidence>
<evidence type="ECO:0000313" key="8">
    <source>
        <dbReference type="EMBL" id="TFW16897.1"/>
    </source>
</evidence>
<dbReference type="InterPro" id="IPR044068">
    <property type="entry name" value="CB"/>
</dbReference>
<keyword evidence="9" id="KW-1185">Reference proteome</keyword>
<dbReference type="RefSeq" id="WP_135208120.1">
    <property type="nucleotide sequence ID" value="NZ_SPVF01000198.1"/>
</dbReference>
<evidence type="ECO:0000256" key="4">
    <source>
        <dbReference type="ARBA" id="ARBA00023172"/>
    </source>
</evidence>
<gene>
    <name evidence="8" type="ORF">E4L96_15485</name>
</gene>
<dbReference type="PANTHER" id="PTHR30629:SF2">
    <property type="entry name" value="PROPHAGE INTEGRASE INTS-RELATED"/>
    <property type="match status" value="1"/>
</dbReference>
<comment type="caution">
    <text evidence="8">The sequence shown here is derived from an EMBL/GenBank/DDBJ whole genome shotgun (WGS) entry which is preliminary data.</text>
</comment>
<dbReference type="Pfam" id="PF00589">
    <property type="entry name" value="Phage_integrase"/>
    <property type="match status" value="1"/>
</dbReference>
<keyword evidence="3 5" id="KW-0238">DNA-binding</keyword>
<dbReference type="Gene3D" id="3.30.160.390">
    <property type="entry name" value="Integrase, DNA-binding domain"/>
    <property type="match status" value="1"/>
</dbReference>
<evidence type="ECO:0000259" key="6">
    <source>
        <dbReference type="PROSITE" id="PS51898"/>
    </source>
</evidence>
<organism evidence="8 9">
    <name type="scientific">Zemynaea arenosa</name>
    <dbReference type="NCBI Taxonomy" id="2561931"/>
    <lineage>
        <taxon>Bacteria</taxon>
        <taxon>Pseudomonadati</taxon>
        <taxon>Pseudomonadota</taxon>
        <taxon>Betaproteobacteria</taxon>
        <taxon>Burkholderiales</taxon>
        <taxon>Oxalobacteraceae</taxon>
        <taxon>Telluria group</taxon>
        <taxon>Zemynaea</taxon>
    </lineage>
</organism>
<feature type="domain" description="Core-binding (CB)" evidence="7">
    <location>
        <begin position="99"/>
        <end position="180"/>
    </location>
</feature>
<keyword evidence="4" id="KW-0233">DNA recombination</keyword>
<dbReference type="InterPro" id="IPR050808">
    <property type="entry name" value="Phage_Integrase"/>
</dbReference>
<dbReference type="InterPro" id="IPR053876">
    <property type="entry name" value="Phage_int_M"/>
</dbReference>
<dbReference type="InterPro" id="IPR025166">
    <property type="entry name" value="Integrase_DNA_bind_dom"/>
</dbReference>
<reference evidence="8 9" key="1">
    <citation type="submission" date="2019-03" db="EMBL/GenBank/DDBJ databases">
        <title>Draft Genome Sequence of Massilia arenosa sp. nov., a Novel Massilia Species Isolated from a Sandy-loam Maize Soil.</title>
        <authorList>
            <person name="Raths R."/>
            <person name="Peta V."/>
            <person name="Bucking H."/>
        </authorList>
    </citation>
    <scope>NUCLEOTIDE SEQUENCE [LARGE SCALE GENOMIC DNA]</scope>
    <source>
        <strain evidence="8 9">MC02</strain>
    </source>
</reference>
<dbReference type="GO" id="GO:0003677">
    <property type="term" value="F:DNA binding"/>
    <property type="evidence" value="ECO:0007669"/>
    <property type="project" value="UniProtKB-UniRule"/>
</dbReference>
<sequence length="399" mass="45582">MKLTDRTIRGWVKDAPSGSKIWDGEGLYLHKGKLADASWRIKYRWDNKEKTYTIGPLSLVSLAKARSTLAEVKLSLLEGRDPNIKRLENRANQSLAAGNTFESIARAWLAHRRTEWSPVHFEKSERALERDIFPTLGSLPITSIKPPMIALAINRVMQRDAVETAGRILFHVRSIFRYARAIGVCDDNPADPVQELLPKKRKHGRMKALLQSKGLWDILRRAAQANLSRPIFLAHLLTAYTAARITNIVEARWQDMDLDGDQPIWTIPREQMKTTSRDHHHRIPLCGEIVVQLKAWRAVVGPTTYCFPSPQKRKGHITREGVEKAYRETMGLSGQHSPHGWRSALSTLGREAGFEREVVELALDHAHDNDVAMAYDRGERFEKRIELYRWWAKLLEGEG</sequence>
<dbReference type="CDD" id="cd00801">
    <property type="entry name" value="INT_P4_C"/>
    <property type="match status" value="1"/>
</dbReference>
<dbReference type="GO" id="GO:0006310">
    <property type="term" value="P:DNA recombination"/>
    <property type="evidence" value="ECO:0007669"/>
    <property type="project" value="UniProtKB-KW"/>
</dbReference>
<dbReference type="AlphaFoldDB" id="A0A4Y9S684"/>
<evidence type="ECO:0000259" key="7">
    <source>
        <dbReference type="PROSITE" id="PS51900"/>
    </source>
</evidence>
<dbReference type="GO" id="GO:0015074">
    <property type="term" value="P:DNA integration"/>
    <property type="evidence" value="ECO:0007669"/>
    <property type="project" value="UniProtKB-KW"/>
</dbReference>
<evidence type="ECO:0000256" key="2">
    <source>
        <dbReference type="ARBA" id="ARBA00022908"/>
    </source>
</evidence>
<keyword evidence="2" id="KW-0229">DNA integration</keyword>
<accession>A0A4Y9S684</accession>
<protein>
    <submittedName>
        <fullName evidence="8">DUF4102 domain-containing protein</fullName>
    </submittedName>
</protein>
<dbReference type="Proteomes" id="UP000298438">
    <property type="component" value="Unassembled WGS sequence"/>
</dbReference>
<dbReference type="Pfam" id="PF22022">
    <property type="entry name" value="Phage_int_M"/>
    <property type="match status" value="1"/>
</dbReference>
<evidence type="ECO:0000256" key="5">
    <source>
        <dbReference type="PROSITE-ProRule" id="PRU01248"/>
    </source>
</evidence>
<evidence type="ECO:0000313" key="9">
    <source>
        <dbReference type="Proteomes" id="UP000298438"/>
    </source>
</evidence>
<dbReference type="InterPro" id="IPR002104">
    <property type="entry name" value="Integrase_catalytic"/>
</dbReference>
<dbReference type="PROSITE" id="PS51898">
    <property type="entry name" value="TYR_RECOMBINASE"/>
    <property type="match status" value="1"/>
</dbReference>
<dbReference type="InterPro" id="IPR011010">
    <property type="entry name" value="DNA_brk_join_enz"/>
</dbReference>
<dbReference type="InterPro" id="IPR038488">
    <property type="entry name" value="Integrase_DNA-bd_sf"/>
</dbReference>
<dbReference type="Gene3D" id="1.10.443.10">
    <property type="entry name" value="Intergrase catalytic core"/>
    <property type="match status" value="1"/>
</dbReference>
<evidence type="ECO:0000256" key="1">
    <source>
        <dbReference type="ARBA" id="ARBA00008857"/>
    </source>
</evidence>
<dbReference type="PANTHER" id="PTHR30629">
    <property type="entry name" value="PROPHAGE INTEGRASE"/>
    <property type="match status" value="1"/>
</dbReference>
<dbReference type="InterPro" id="IPR013762">
    <property type="entry name" value="Integrase-like_cat_sf"/>
</dbReference>
<dbReference type="Pfam" id="PF13356">
    <property type="entry name" value="Arm-DNA-bind_3"/>
    <property type="match status" value="1"/>
</dbReference>
<dbReference type="EMBL" id="SPVF01000198">
    <property type="protein sequence ID" value="TFW16897.1"/>
    <property type="molecule type" value="Genomic_DNA"/>
</dbReference>
<dbReference type="Gene3D" id="1.10.150.130">
    <property type="match status" value="1"/>
</dbReference>
<proteinExistence type="inferred from homology"/>
<dbReference type="InterPro" id="IPR010998">
    <property type="entry name" value="Integrase_recombinase_N"/>
</dbReference>
<dbReference type="PROSITE" id="PS51900">
    <property type="entry name" value="CB"/>
    <property type="match status" value="1"/>
</dbReference>
<feature type="domain" description="Tyr recombinase" evidence="6">
    <location>
        <begin position="204"/>
        <end position="389"/>
    </location>
</feature>
<comment type="similarity">
    <text evidence="1">Belongs to the 'phage' integrase family.</text>
</comment>
<dbReference type="SUPFAM" id="SSF56349">
    <property type="entry name" value="DNA breaking-rejoining enzymes"/>
    <property type="match status" value="1"/>
</dbReference>
<name>A0A4Y9S684_9BURK</name>
<dbReference type="OrthoDB" id="9775880at2"/>